<feature type="transmembrane region" description="Helical" evidence="1">
    <location>
        <begin position="185"/>
        <end position="209"/>
    </location>
</feature>
<keyword evidence="1" id="KW-1133">Transmembrane helix</keyword>
<feature type="transmembrane region" description="Helical" evidence="1">
    <location>
        <begin position="45"/>
        <end position="68"/>
    </location>
</feature>
<dbReference type="KEGG" id="dea:FPZ08_04100"/>
<dbReference type="EMBL" id="CP042304">
    <property type="protein sequence ID" value="QDZ10000.1"/>
    <property type="molecule type" value="Genomic_DNA"/>
</dbReference>
<feature type="transmembrane region" description="Helical" evidence="1">
    <location>
        <begin position="113"/>
        <end position="133"/>
    </location>
</feature>
<organism evidence="2 3">
    <name type="scientific">Devosia ginsengisoli</name>
    <dbReference type="NCBI Taxonomy" id="400770"/>
    <lineage>
        <taxon>Bacteria</taxon>
        <taxon>Pseudomonadati</taxon>
        <taxon>Pseudomonadota</taxon>
        <taxon>Alphaproteobacteria</taxon>
        <taxon>Hyphomicrobiales</taxon>
        <taxon>Devosiaceae</taxon>
        <taxon>Devosia</taxon>
    </lineage>
</organism>
<feature type="transmembrane region" description="Helical" evidence="1">
    <location>
        <begin position="7"/>
        <end position="25"/>
    </location>
</feature>
<protein>
    <submittedName>
        <fullName evidence="2">SdpI family protein</fullName>
    </submittedName>
</protein>
<accession>A0A5B8LRV7</accession>
<feature type="transmembrane region" description="Helical" evidence="1">
    <location>
        <begin position="88"/>
        <end position="107"/>
    </location>
</feature>
<keyword evidence="1" id="KW-0812">Transmembrane</keyword>
<dbReference type="PANTHER" id="PTHR37810">
    <property type="entry name" value="IMMUNITY PROTEIN SDPI"/>
    <property type="match status" value="1"/>
</dbReference>
<dbReference type="InterPro" id="IPR025962">
    <property type="entry name" value="SdpI/YhfL"/>
</dbReference>
<name>A0A5B8LRV7_9HYPH</name>
<dbReference type="Pfam" id="PF13630">
    <property type="entry name" value="SdpI"/>
    <property type="match status" value="1"/>
</dbReference>
<evidence type="ECO:0000313" key="3">
    <source>
        <dbReference type="Proteomes" id="UP000315364"/>
    </source>
</evidence>
<feature type="transmembrane region" description="Helical" evidence="1">
    <location>
        <begin position="153"/>
        <end position="179"/>
    </location>
</feature>
<dbReference type="GO" id="GO:0009636">
    <property type="term" value="P:response to toxic substance"/>
    <property type="evidence" value="ECO:0007669"/>
    <property type="project" value="TreeGrafter"/>
</dbReference>
<keyword evidence="1" id="KW-0472">Membrane</keyword>
<dbReference type="PANTHER" id="PTHR37810:SF5">
    <property type="entry name" value="IMMUNITY PROTEIN SDPI"/>
    <property type="match status" value="1"/>
</dbReference>
<sequence length="211" mass="22902">MQILVTRFHLLLLTVTLAMTGVGMLRIPEDFVFLAHWSGTSADWLWPRLVIFVAPAIQLLLMAIFFLLGRLLTKNQYAKAQHILQPALTALMGVVAATQLGLLLSGIGSDLDFVRVTAFALGAALLLLGVVLYEAERHTYAGLRMPWPVRSDLAWRIVHRATGMSYGLGGVCVLVLAWLDAGIGMLILSFAAALLLPAVVAGLVTVLFLNR</sequence>
<gene>
    <name evidence="2" type="ORF">FPZ08_04100</name>
</gene>
<dbReference type="AlphaFoldDB" id="A0A5B8LRV7"/>
<proteinExistence type="predicted"/>
<dbReference type="OrthoDB" id="7948565at2"/>
<dbReference type="Proteomes" id="UP000315364">
    <property type="component" value="Chromosome"/>
</dbReference>
<evidence type="ECO:0000313" key="2">
    <source>
        <dbReference type="EMBL" id="QDZ10000.1"/>
    </source>
</evidence>
<keyword evidence="3" id="KW-1185">Reference proteome</keyword>
<dbReference type="RefSeq" id="WP_146288807.1">
    <property type="nucleotide sequence ID" value="NZ_CP042304.1"/>
</dbReference>
<evidence type="ECO:0000256" key="1">
    <source>
        <dbReference type="SAM" id="Phobius"/>
    </source>
</evidence>
<reference evidence="2 3" key="1">
    <citation type="submission" date="2019-07" db="EMBL/GenBank/DDBJ databases">
        <title>Full genome sequence of Devosia sp. Gsoil 520.</title>
        <authorList>
            <person name="Im W.-T."/>
        </authorList>
    </citation>
    <scope>NUCLEOTIDE SEQUENCE [LARGE SCALE GENOMIC DNA]</scope>
    <source>
        <strain evidence="2 3">Gsoil 520</strain>
    </source>
</reference>